<gene>
    <name evidence="2" type="ORF">WMY93_024100</name>
</gene>
<dbReference type="SMART" id="SM01356">
    <property type="entry name" value="AP4E_app_platf"/>
    <property type="match status" value="1"/>
</dbReference>
<organism evidence="2 3">
    <name type="scientific">Mugilogobius chulae</name>
    <name type="common">yellowstripe goby</name>
    <dbReference type="NCBI Taxonomy" id="88201"/>
    <lineage>
        <taxon>Eukaryota</taxon>
        <taxon>Metazoa</taxon>
        <taxon>Chordata</taxon>
        <taxon>Craniata</taxon>
        <taxon>Vertebrata</taxon>
        <taxon>Euteleostomi</taxon>
        <taxon>Actinopterygii</taxon>
        <taxon>Neopterygii</taxon>
        <taxon>Teleostei</taxon>
        <taxon>Neoteleostei</taxon>
        <taxon>Acanthomorphata</taxon>
        <taxon>Gobiaria</taxon>
        <taxon>Gobiiformes</taxon>
        <taxon>Gobioidei</taxon>
        <taxon>Gobiidae</taxon>
        <taxon>Gobionellinae</taxon>
        <taxon>Mugilogobius</taxon>
    </lineage>
</organism>
<evidence type="ECO:0000313" key="3">
    <source>
        <dbReference type="Proteomes" id="UP001460270"/>
    </source>
</evidence>
<dbReference type="AlphaFoldDB" id="A0AAW0NAH9"/>
<feature type="domain" description="AP-4 complex subunit epsilon-1 C-terminal" evidence="1">
    <location>
        <begin position="77"/>
        <end position="181"/>
    </location>
</feature>
<dbReference type="Pfam" id="PF14807">
    <property type="entry name" value="AP4E_app_platf"/>
    <property type="match status" value="1"/>
</dbReference>
<dbReference type="Proteomes" id="UP001460270">
    <property type="component" value="Unassembled WGS sequence"/>
</dbReference>
<dbReference type="InterPro" id="IPR028269">
    <property type="entry name" value="AP4E1_C"/>
</dbReference>
<reference evidence="3" key="1">
    <citation type="submission" date="2024-04" db="EMBL/GenBank/DDBJ databases">
        <title>Salinicola lusitanus LLJ914,a marine bacterium isolated from the Okinawa Trough.</title>
        <authorList>
            <person name="Li J."/>
        </authorList>
    </citation>
    <scope>NUCLEOTIDE SEQUENCE [LARGE SCALE GENOMIC DNA]</scope>
</reference>
<accession>A0AAW0NAH9</accession>
<proteinExistence type="predicted"/>
<sequence>MEKVQLQISSEQLEVSSLYESPLEDIVSHSVADCHYTLTVKRPEVHFDVVGILSYQLSLENQEVQFSYKLQLTSFIRPLAVSTEQYGTMWLAFSNDTKQNLALVTDGQDPLTDTLNVLKKKLGLHVVEVIGMEGIVACRLIQDQPCLLHCRVHAGSLAVWLRSPVPELPDCLMYHCQRALEDT</sequence>
<protein>
    <recommendedName>
        <fullName evidence="1">AP-4 complex subunit epsilon-1 C-terminal domain-containing protein</fullName>
    </recommendedName>
</protein>
<dbReference type="EMBL" id="JBBPFD010000017">
    <property type="protein sequence ID" value="KAK7892137.1"/>
    <property type="molecule type" value="Genomic_DNA"/>
</dbReference>
<comment type="caution">
    <text evidence="2">The sequence shown here is derived from an EMBL/GenBank/DDBJ whole genome shotgun (WGS) entry which is preliminary data.</text>
</comment>
<evidence type="ECO:0000313" key="2">
    <source>
        <dbReference type="EMBL" id="KAK7892137.1"/>
    </source>
</evidence>
<evidence type="ECO:0000259" key="1">
    <source>
        <dbReference type="SMART" id="SM01356"/>
    </source>
</evidence>
<keyword evidence="3" id="KW-1185">Reference proteome</keyword>
<name>A0AAW0NAH9_9GOBI</name>